<sequence length="66" mass="7555">MNCNTSGWFLRCFASYATADETTTMQLRRSSGRMQIYHNGDWCNLGFRDTKNVGRFDDVGTRLHGS</sequence>
<dbReference type="EMBL" id="JAIWYP010000011">
    <property type="protein sequence ID" value="KAH3738650.1"/>
    <property type="molecule type" value="Genomic_DNA"/>
</dbReference>
<reference evidence="1" key="1">
    <citation type="journal article" date="2019" name="bioRxiv">
        <title>The Genome of the Zebra Mussel, Dreissena polymorpha: A Resource for Invasive Species Research.</title>
        <authorList>
            <person name="McCartney M.A."/>
            <person name="Auch B."/>
            <person name="Kono T."/>
            <person name="Mallez S."/>
            <person name="Zhang Y."/>
            <person name="Obille A."/>
            <person name="Becker A."/>
            <person name="Abrahante J.E."/>
            <person name="Garbe J."/>
            <person name="Badalamenti J.P."/>
            <person name="Herman A."/>
            <person name="Mangelson H."/>
            <person name="Liachko I."/>
            <person name="Sullivan S."/>
            <person name="Sone E.D."/>
            <person name="Koren S."/>
            <person name="Silverstein K.A.T."/>
            <person name="Beckman K.B."/>
            <person name="Gohl D.M."/>
        </authorList>
    </citation>
    <scope>NUCLEOTIDE SEQUENCE</scope>
    <source>
        <strain evidence="1">Duluth1</strain>
        <tissue evidence="1">Whole animal</tissue>
    </source>
</reference>
<dbReference type="Proteomes" id="UP000828390">
    <property type="component" value="Unassembled WGS sequence"/>
</dbReference>
<keyword evidence="2" id="KW-1185">Reference proteome</keyword>
<dbReference type="AlphaFoldDB" id="A0A9D4D5Z9"/>
<evidence type="ECO:0000313" key="1">
    <source>
        <dbReference type="EMBL" id="KAH3738650.1"/>
    </source>
</evidence>
<protein>
    <submittedName>
        <fullName evidence="1">Uncharacterized protein</fullName>
    </submittedName>
</protein>
<proteinExistence type="predicted"/>
<evidence type="ECO:0000313" key="2">
    <source>
        <dbReference type="Proteomes" id="UP000828390"/>
    </source>
</evidence>
<name>A0A9D4D5Z9_DREPO</name>
<reference evidence="1" key="2">
    <citation type="submission" date="2020-11" db="EMBL/GenBank/DDBJ databases">
        <authorList>
            <person name="McCartney M.A."/>
            <person name="Auch B."/>
            <person name="Kono T."/>
            <person name="Mallez S."/>
            <person name="Becker A."/>
            <person name="Gohl D.M."/>
            <person name="Silverstein K.A.T."/>
            <person name="Koren S."/>
            <person name="Bechman K.B."/>
            <person name="Herman A."/>
            <person name="Abrahante J.E."/>
            <person name="Garbe J."/>
        </authorList>
    </citation>
    <scope>NUCLEOTIDE SEQUENCE</scope>
    <source>
        <strain evidence="1">Duluth1</strain>
        <tissue evidence="1">Whole animal</tissue>
    </source>
</reference>
<organism evidence="1 2">
    <name type="scientific">Dreissena polymorpha</name>
    <name type="common">Zebra mussel</name>
    <name type="synonym">Mytilus polymorpha</name>
    <dbReference type="NCBI Taxonomy" id="45954"/>
    <lineage>
        <taxon>Eukaryota</taxon>
        <taxon>Metazoa</taxon>
        <taxon>Spiralia</taxon>
        <taxon>Lophotrochozoa</taxon>
        <taxon>Mollusca</taxon>
        <taxon>Bivalvia</taxon>
        <taxon>Autobranchia</taxon>
        <taxon>Heteroconchia</taxon>
        <taxon>Euheterodonta</taxon>
        <taxon>Imparidentia</taxon>
        <taxon>Neoheterodontei</taxon>
        <taxon>Myida</taxon>
        <taxon>Dreissenoidea</taxon>
        <taxon>Dreissenidae</taxon>
        <taxon>Dreissena</taxon>
    </lineage>
</organism>
<comment type="caution">
    <text evidence="1">The sequence shown here is derived from an EMBL/GenBank/DDBJ whole genome shotgun (WGS) entry which is preliminary data.</text>
</comment>
<accession>A0A9D4D5Z9</accession>
<gene>
    <name evidence="1" type="ORF">DPMN_045289</name>
</gene>